<dbReference type="Gene3D" id="2.60.40.2030">
    <property type="match status" value="1"/>
</dbReference>
<dbReference type="Pfam" id="PF18676">
    <property type="entry name" value="MBG_2"/>
    <property type="match status" value="1"/>
</dbReference>
<keyword evidence="4" id="KW-1185">Reference proteome</keyword>
<proteinExistence type="predicted"/>
<dbReference type="Proteomes" id="UP001348817">
    <property type="component" value="Chromosome"/>
</dbReference>
<feature type="signal peptide" evidence="1">
    <location>
        <begin position="1"/>
        <end position="20"/>
    </location>
</feature>
<sequence length="1116" mass="122835">MMRQLLLIFLVGLFSITAKAQSYEFSEERLKTEWTGIKTYRYKDKGGVAVGSSSQAGELVSPDLELADQFVLSFEALGWNEEEVELIAEYGSQQQKVVLERVWSKEASPHRVSLVFDREEDVRNVKFKSAEAGKRFIVYYVSIKEGSTVLPVVSLSADTLIAGESGNSEIRLKIELSEVLDYEVSTELVWEAPSWAEASDFELSRTEVSFAPGRTEAEVLLKVVDDNERERKREILSLGLNVDGQQLEKGSRSKVTLVLLDDDYGKSPKGAESIFISKMLEGSGYDKFLELFNGTGGGVNLDGLYIFWSDGDKPIDFESDKRKVALSGELAHGETLLLVNKDSRTSPSLKFLADTLVGFSFNGDDRIGLFRKDGESFLPVDLLGKEGMGNVLKDKTLVRQKTVLNGVKLWALPDESEWEVLGKNDWSVPGLHEFEGVGPAFKLEEGYPKLKTVAWEKVEIYLKGNAKTELRYVLVKGGGEIPSLGGILAEGKECEVTISESVLTLEELEADENYTLCLVWSGAETVIEFPFRTASESFALSKTDIDFGEVLVGNVSVLESYEVRYSIGSGEVKIVAPEGFGLSLSPEGPFSNSLNIPVSGESSIRIFIRFEASVYNENQVESFVSHKLNGREMEIRVMAQTKKRVQKIVLPYLKELRYGMPPQAFAVSATSGLPVKISISDEGVCGVEDGYLNIKNAGNVTVTLSQEGDGVYEAVSVDMELDIQRADLVVGVVDAEIEFGEEYVPELTFSGFVNGDTEDSLFGEPVFEINEGEVTVSGYSSVNYNILYEYGRLTILPGEQTLAVNQPSDKVYGDAYFVLDASSSSGMLPEFESLTPGIVTVNNEGGVLIVGAGEAKLRTSQSGSGRYKPAEPVEVSFLVKKAPLEVKALDATIRYGEDELDFEVEYSGFVYADGPEDLKGELVFDLVGDRVMPQGLTSSNYEITFVGGLVTVLPPFSDAKEILSLSWRGEPVDFNPSESVFVLEITEGVFNIDELDVEVSDKASFEVLGYPENGVLKIKVVAENGDEKVWEVRVVERQVLQLENSDEERLRILGAKMFVNFGLGSELRVLSLNGRVCRVFNGVGRRELSCEGLASGVYVVTLIFDGSVLVRRFRVE</sequence>
<name>A0AAU9CD87_9BACT</name>
<dbReference type="InterPro" id="IPR041286">
    <property type="entry name" value="MBG_2"/>
</dbReference>
<evidence type="ECO:0000313" key="3">
    <source>
        <dbReference type="EMBL" id="BDD10071.1"/>
    </source>
</evidence>
<dbReference type="EMBL" id="AP025314">
    <property type="protein sequence ID" value="BDD10071.1"/>
    <property type="molecule type" value="Genomic_DNA"/>
</dbReference>
<feature type="domain" description="MBG" evidence="2">
    <location>
        <begin position="884"/>
        <end position="949"/>
    </location>
</feature>
<dbReference type="AlphaFoldDB" id="A0AAU9CD87"/>
<organism evidence="3 4">
    <name type="scientific">Fulvitalea axinellae</name>
    <dbReference type="NCBI Taxonomy" id="1182444"/>
    <lineage>
        <taxon>Bacteria</taxon>
        <taxon>Pseudomonadati</taxon>
        <taxon>Bacteroidota</taxon>
        <taxon>Cytophagia</taxon>
        <taxon>Cytophagales</taxon>
        <taxon>Persicobacteraceae</taxon>
        <taxon>Fulvitalea</taxon>
    </lineage>
</organism>
<feature type="chain" id="PRO_5043594302" description="MBG domain-containing protein" evidence="1">
    <location>
        <begin position="21"/>
        <end position="1116"/>
    </location>
</feature>
<keyword evidence="1" id="KW-0732">Signal</keyword>
<evidence type="ECO:0000256" key="1">
    <source>
        <dbReference type="SAM" id="SignalP"/>
    </source>
</evidence>
<reference evidence="3 4" key="1">
    <citation type="submission" date="2021-12" db="EMBL/GenBank/DDBJ databases">
        <title>Genome sequencing of bacteria with rrn-lacking chromosome and rrn-plasmid.</title>
        <authorList>
            <person name="Anda M."/>
            <person name="Iwasaki W."/>
        </authorList>
    </citation>
    <scope>NUCLEOTIDE SEQUENCE [LARGE SCALE GENOMIC DNA]</scope>
    <source>
        <strain evidence="3 4">DSM 100852</strain>
    </source>
</reference>
<dbReference type="InterPro" id="IPR038081">
    <property type="entry name" value="CalX-like_sf"/>
</dbReference>
<evidence type="ECO:0000313" key="4">
    <source>
        <dbReference type="Proteomes" id="UP001348817"/>
    </source>
</evidence>
<dbReference type="KEGG" id="fax:FUAX_25030"/>
<gene>
    <name evidence="3" type="ORF">FUAX_25030</name>
</gene>
<dbReference type="SUPFAM" id="SSF141072">
    <property type="entry name" value="CalX-like"/>
    <property type="match status" value="1"/>
</dbReference>
<dbReference type="RefSeq" id="WP_338391649.1">
    <property type="nucleotide sequence ID" value="NZ_AP025314.1"/>
</dbReference>
<accession>A0AAU9CD87</accession>
<evidence type="ECO:0000259" key="2">
    <source>
        <dbReference type="Pfam" id="PF18676"/>
    </source>
</evidence>
<protein>
    <recommendedName>
        <fullName evidence="2">MBG domain-containing protein</fullName>
    </recommendedName>
</protein>